<name>A0ABD3NNU3_9STRA</name>
<keyword evidence="1" id="KW-0472">Membrane</keyword>
<dbReference type="EMBL" id="JALLPJ020001039">
    <property type="protein sequence ID" value="KAL3777527.1"/>
    <property type="molecule type" value="Genomic_DNA"/>
</dbReference>
<reference evidence="2 3" key="1">
    <citation type="submission" date="2024-10" db="EMBL/GenBank/DDBJ databases">
        <title>Updated reference genomes for cyclostephanoid diatoms.</title>
        <authorList>
            <person name="Roberts W.R."/>
            <person name="Alverson A.J."/>
        </authorList>
    </citation>
    <scope>NUCLEOTIDE SEQUENCE [LARGE SCALE GENOMIC DNA]</scope>
    <source>
        <strain evidence="2 3">AJA010-31</strain>
    </source>
</reference>
<evidence type="ECO:0000313" key="2">
    <source>
        <dbReference type="EMBL" id="KAL3777527.1"/>
    </source>
</evidence>
<dbReference type="Proteomes" id="UP001530400">
    <property type="component" value="Unassembled WGS sequence"/>
</dbReference>
<sequence length="97" mass="11277">MKRSCHLYATITILYGSLILFLTNAKRRSRWAMPDNVVSDVEYLWLTHILVGTVLVLGSFVGLLAWIYFDFLSVVMAKEIVTERDRRSSTGRLRFMF</sequence>
<keyword evidence="1" id="KW-0812">Transmembrane</keyword>
<protein>
    <recommendedName>
        <fullName evidence="4">Cytochrome b561 domain-containing protein</fullName>
    </recommendedName>
</protein>
<gene>
    <name evidence="2" type="ORF">ACHAWO_005511</name>
</gene>
<feature type="transmembrane region" description="Helical" evidence="1">
    <location>
        <begin position="7"/>
        <end position="25"/>
    </location>
</feature>
<organism evidence="2 3">
    <name type="scientific">Cyclotella atomus</name>
    <dbReference type="NCBI Taxonomy" id="382360"/>
    <lineage>
        <taxon>Eukaryota</taxon>
        <taxon>Sar</taxon>
        <taxon>Stramenopiles</taxon>
        <taxon>Ochrophyta</taxon>
        <taxon>Bacillariophyta</taxon>
        <taxon>Coscinodiscophyceae</taxon>
        <taxon>Thalassiosirophycidae</taxon>
        <taxon>Stephanodiscales</taxon>
        <taxon>Stephanodiscaceae</taxon>
        <taxon>Cyclotella</taxon>
    </lineage>
</organism>
<keyword evidence="3" id="KW-1185">Reference proteome</keyword>
<evidence type="ECO:0008006" key="4">
    <source>
        <dbReference type="Google" id="ProtNLM"/>
    </source>
</evidence>
<proteinExistence type="predicted"/>
<keyword evidence="1" id="KW-1133">Transmembrane helix</keyword>
<evidence type="ECO:0000256" key="1">
    <source>
        <dbReference type="SAM" id="Phobius"/>
    </source>
</evidence>
<evidence type="ECO:0000313" key="3">
    <source>
        <dbReference type="Proteomes" id="UP001530400"/>
    </source>
</evidence>
<dbReference type="AlphaFoldDB" id="A0ABD3NNU3"/>
<comment type="caution">
    <text evidence="2">The sequence shown here is derived from an EMBL/GenBank/DDBJ whole genome shotgun (WGS) entry which is preliminary data.</text>
</comment>
<feature type="transmembrane region" description="Helical" evidence="1">
    <location>
        <begin position="45"/>
        <end position="69"/>
    </location>
</feature>
<accession>A0ABD3NNU3</accession>